<protein>
    <submittedName>
        <fullName evidence="2">Uncharacterized protein</fullName>
    </submittedName>
</protein>
<gene>
    <name evidence="2" type="ORF">FA14DRAFT_185222</name>
</gene>
<dbReference type="EMBL" id="KZ819604">
    <property type="protein sequence ID" value="PWN33464.1"/>
    <property type="molecule type" value="Genomic_DNA"/>
</dbReference>
<dbReference type="Proteomes" id="UP000245771">
    <property type="component" value="Unassembled WGS sequence"/>
</dbReference>
<feature type="signal peptide" evidence="1">
    <location>
        <begin position="1"/>
        <end position="20"/>
    </location>
</feature>
<feature type="chain" id="PRO_5016292154" evidence="1">
    <location>
        <begin position="21"/>
        <end position="227"/>
    </location>
</feature>
<reference evidence="2 3" key="1">
    <citation type="journal article" date="2018" name="Mol. Biol. Evol.">
        <title>Broad Genomic Sampling Reveals a Smut Pathogenic Ancestry of the Fungal Clade Ustilaginomycotina.</title>
        <authorList>
            <person name="Kijpornyongpan T."/>
            <person name="Mondo S.J."/>
            <person name="Barry K."/>
            <person name="Sandor L."/>
            <person name="Lee J."/>
            <person name="Lipzen A."/>
            <person name="Pangilinan J."/>
            <person name="LaButti K."/>
            <person name="Hainaut M."/>
            <person name="Henrissat B."/>
            <person name="Grigoriev I.V."/>
            <person name="Spatafora J.W."/>
            <person name="Aime M.C."/>
        </authorList>
    </citation>
    <scope>NUCLEOTIDE SEQUENCE [LARGE SCALE GENOMIC DNA]</scope>
    <source>
        <strain evidence="2 3">MCA 3882</strain>
    </source>
</reference>
<keyword evidence="3" id="KW-1185">Reference proteome</keyword>
<evidence type="ECO:0000313" key="3">
    <source>
        <dbReference type="Proteomes" id="UP000245771"/>
    </source>
</evidence>
<proteinExistence type="predicted"/>
<dbReference type="GeneID" id="37023223"/>
<name>A0A316V8C8_9BASI</name>
<dbReference type="InParanoid" id="A0A316V8C8"/>
<sequence>MKFFYILNAYLLTFLTVVHAAQHVTVKGGDDTPFFNTLKEVRYQDITQPDAAIVRQVYNETYIMYGKQAQLEEGILEQELNQLTPDLEKRDFFEISVKVGRFAFGGALTLGETIGIGVLALGVYSAVKGINKLTSETETTVNSRSSETVVTDIQYETESLQAEQGDVNNEGGGAEKGAIKSFIQMVNDNKAAGGCGRFIYSSNHSQDGDANFGVVEDGVDMKCAGAT</sequence>
<organism evidence="2 3">
    <name type="scientific">Meira miltonrushii</name>
    <dbReference type="NCBI Taxonomy" id="1280837"/>
    <lineage>
        <taxon>Eukaryota</taxon>
        <taxon>Fungi</taxon>
        <taxon>Dikarya</taxon>
        <taxon>Basidiomycota</taxon>
        <taxon>Ustilaginomycotina</taxon>
        <taxon>Exobasidiomycetes</taxon>
        <taxon>Exobasidiales</taxon>
        <taxon>Brachybasidiaceae</taxon>
        <taxon>Meira</taxon>
    </lineage>
</organism>
<accession>A0A316V8C8</accession>
<evidence type="ECO:0000256" key="1">
    <source>
        <dbReference type="SAM" id="SignalP"/>
    </source>
</evidence>
<keyword evidence="1" id="KW-0732">Signal</keyword>
<dbReference type="RefSeq" id="XP_025353766.1">
    <property type="nucleotide sequence ID" value="XM_025501442.1"/>
</dbReference>
<dbReference type="AlphaFoldDB" id="A0A316V8C8"/>
<evidence type="ECO:0000313" key="2">
    <source>
        <dbReference type="EMBL" id="PWN33464.1"/>
    </source>
</evidence>